<dbReference type="GO" id="GO:0043023">
    <property type="term" value="F:ribosomal large subunit binding"/>
    <property type="evidence" value="ECO:0007669"/>
    <property type="project" value="TreeGrafter"/>
</dbReference>
<gene>
    <name evidence="3" type="primary">frr</name>
    <name evidence="5" type="ORF">A2856_03415</name>
</gene>
<dbReference type="InterPro" id="IPR036191">
    <property type="entry name" value="RRF_sf"/>
</dbReference>
<proteinExistence type="inferred from homology"/>
<evidence type="ECO:0000259" key="4">
    <source>
        <dbReference type="Pfam" id="PF01765"/>
    </source>
</evidence>
<dbReference type="PANTHER" id="PTHR20982:SF3">
    <property type="entry name" value="MITOCHONDRIAL RIBOSOME RECYCLING FACTOR PSEUDO 1"/>
    <property type="match status" value="1"/>
</dbReference>
<evidence type="ECO:0000313" key="5">
    <source>
        <dbReference type="EMBL" id="OGL66788.1"/>
    </source>
</evidence>
<keyword evidence="2 3" id="KW-0648">Protein biosynthesis</keyword>
<organism evidence="5 6">
    <name type="scientific">Candidatus Uhrbacteria bacterium RIFCSPHIGHO2_01_FULL_63_20</name>
    <dbReference type="NCBI Taxonomy" id="1802385"/>
    <lineage>
        <taxon>Bacteria</taxon>
        <taxon>Candidatus Uhriibacteriota</taxon>
    </lineage>
</organism>
<sequence>MHPFVGDKQPAYRAVLGHLQKELGSLRTGRASPAMVEDVKVMAYDSTMDLKGVASITAQDAKTLIIEPWDKSLIQAIEKAVRDADMGVNPAVDGERVRISLPPMTEENRKQLVKLMKERLETARVSLRQVREAAREEVMRMGKEGGVSEDEKFKILDELDKATKDAVAEADAMAERKEEEIMTV</sequence>
<dbReference type="PANTHER" id="PTHR20982">
    <property type="entry name" value="RIBOSOME RECYCLING FACTOR"/>
    <property type="match status" value="1"/>
</dbReference>
<dbReference type="Pfam" id="PF01765">
    <property type="entry name" value="RRF"/>
    <property type="match status" value="1"/>
</dbReference>
<dbReference type="SUPFAM" id="SSF55194">
    <property type="entry name" value="Ribosome recycling factor, RRF"/>
    <property type="match status" value="1"/>
</dbReference>
<comment type="subcellular location">
    <subcellularLocation>
        <location evidence="3">Cytoplasm</location>
    </subcellularLocation>
</comment>
<accession>A0A1F7TMD6</accession>
<evidence type="ECO:0000256" key="1">
    <source>
        <dbReference type="ARBA" id="ARBA00005912"/>
    </source>
</evidence>
<dbReference type="AlphaFoldDB" id="A0A1F7TMD6"/>
<evidence type="ECO:0000256" key="2">
    <source>
        <dbReference type="ARBA" id="ARBA00022917"/>
    </source>
</evidence>
<dbReference type="NCBIfam" id="TIGR00496">
    <property type="entry name" value="frr"/>
    <property type="match status" value="1"/>
</dbReference>
<dbReference type="GO" id="GO:0005737">
    <property type="term" value="C:cytoplasm"/>
    <property type="evidence" value="ECO:0007669"/>
    <property type="project" value="UniProtKB-SubCell"/>
</dbReference>
<evidence type="ECO:0000256" key="3">
    <source>
        <dbReference type="HAMAP-Rule" id="MF_00040"/>
    </source>
</evidence>
<reference evidence="5 6" key="1">
    <citation type="journal article" date="2016" name="Nat. Commun.">
        <title>Thousands of microbial genomes shed light on interconnected biogeochemical processes in an aquifer system.</title>
        <authorList>
            <person name="Anantharaman K."/>
            <person name="Brown C.T."/>
            <person name="Hug L.A."/>
            <person name="Sharon I."/>
            <person name="Castelle C.J."/>
            <person name="Probst A.J."/>
            <person name="Thomas B.C."/>
            <person name="Singh A."/>
            <person name="Wilkins M.J."/>
            <person name="Karaoz U."/>
            <person name="Brodie E.L."/>
            <person name="Williams K.H."/>
            <person name="Hubbard S.S."/>
            <person name="Banfield J.F."/>
        </authorList>
    </citation>
    <scope>NUCLEOTIDE SEQUENCE [LARGE SCALE GENOMIC DNA]</scope>
</reference>
<dbReference type="Proteomes" id="UP000177885">
    <property type="component" value="Unassembled WGS sequence"/>
</dbReference>
<feature type="domain" description="Ribosome recycling factor" evidence="4">
    <location>
        <begin position="19"/>
        <end position="182"/>
    </location>
</feature>
<dbReference type="GO" id="GO:0006415">
    <property type="term" value="P:translational termination"/>
    <property type="evidence" value="ECO:0007669"/>
    <property type="project" value="UniProtKB-UniRule"/>
</dbReference>
<dbReference type="STRING" id="1802385.A2856_03415"/>
<name>A0A1F7TMD6_9BACT</name>
<comment type="caution">
    <text evidence="5">The sequence shown here is derived from an EMBL/GenBank/DDBJ whole genome shotgun (WGS) entry which is preliminary data.</text>
</comment>
<dbReference type="Gene3D" id="3.30.1360.40">
    <property type="match status" value="1"/>
</dbReference>
<dbReference type="InterPro" id="IPR002661">
    <property type="entry name" value="Ribosome_recyc_fac"/>
</dbReference>
<keyword evidence="3" id="KW-0963">Cytoplasm</keyword>
<dbReference type="CDD" id="cd00520">
    <property type="entry name" value="RRF"/>
    <property type="match status" value="1"/>
</dbReference>
<evidence type="ECO:0000313" key="6">
    <source>
        <dbReference type="Proteomes" id="UP000177885"/>
    </source>
</evidence>
<dbReference type="EMBL" id="MGDT01000006">
    <property type="protein sequence ID" value="OGL66788.1"/>
    <property type="molecule type" value="Genomic_DNA"/>
</dbReference>
<protein>
    <recommendedName>
        <fullName evidence="3">Ribosome-recycling factor</fullName>
        <shortName evidence="3">RRF</shortName>
    </recommendedName>
    <alternativeName>
        <fullName evidence="3">Ribosome-releasing factor</fullName>
    </alternativeName>
</protein>
<comment type="function">
    <text evidence="3">Responsible for the release of ribosomes from messenger RNA at the termination of protein biosynthesis. May increase the efficiency of translation by recycling ribosomes from one round of translation to another.</text>
</comment>
<dbReference type="FunFam" id="3.30.1360.40:FF:000001">
    <property type="entry name" value="Ribosome-recycling factor"/>
    <property type="match status" value="1"/>
</dbReference>
<dbReference type="InterPro" id="IPR023584">
    <property type="entry name" value="Ribosome_recyc_fac_dom"/>
</dbReference>
<dbReference type="Gene3D" id="1.10.132.20">
    <property type="entry name" value="Ribosome-recycling factor"/>
    <property type="match status" value="1"/>
</dbReference>
<comment type="similarity">
    <text evidence="1 3">Belongs to the RRF family.</text>
</comment>
<dbReference type="HAMAP" id="MF_00040">
    <property type="entry name" value="RRF"/>
    <property type="match status" value="1"/>
</dbReference>